<dbReference type="RefSeq" id="WP_254153381.1">
    <property type="nucleotide sequence ID" value="NZ_JAHESD010000015.1"/>
</dbReference>
<protein>
    <submittedName>
        <fullName evidence="4">Outer membrane beta-barrel protein</fullName>
    </submittedName>
</protein>
<gene>
    <name evidence="4" type="ORF">KK060_09020</name>
</gene>
<feature type="coiled-coil region" evidence="1">
    <location>
        <begin position="237"/>
        <end position="264"/>
    </location>
</feature>
<keyword evidence="2" id="KW-0472">Membrane</keyword>
<organism evidence="4 5">
    <name type="scientific">Chryseosolibacter indicus</name>
    <dbReference type="NCBI Taxonomy" id="2782351"/>
    <lineage>
        <taxon>Bacteria</taxon>
        <taxon>Pseudomonadati</taxon>
        <taxon>Bacteroidota</taxon>
        <taxon>Cytophagia</taxon>
        <taxon>Cytophagales</taxon>
        <taxon>Chryseotaleaceae</taxon>
        <taxon>Chryseosolibacter</taxon>
    </lineage>
</organism>
<reference evidence="4 5" key="1">
    <citation type="submission" date="2021-05" db="EMBL/GenBank/DDBJ databases">
        <title>A Polyphasic approach of four new species of the genus Ohtaekwangia: Ohtaekwangia histidinii sp. nov., Ohtaekwangia cretensis sp. nov., Ohtaekwangia indiensis sp. nov., Ohtaekwangia reichenbachii sp. nov. from diverse environment.</title>
        <authorList>
            <person name="Octaviana S."/>
        </authorList>
    </citation>
    <scope>NUCLEOTIDE SEQUENCE [LARGE SCALE GENOMIC DNA]</scope>
    <source>
        <strain evidence="4 5">PWU20</strain>
    </source>
</reference>
<dbReference type="InterPro" id="IPR025665">
    <property type="entry name" value="Beta-barrel_OMP_2"/>
</dbReference>
<evidence type="ECO:0000313" key="4">
    <source>
        <dbReference type="EMBL" id="MBT1703418.1"/>
    </source>
</evidence>
<evidence type="ECO:0000313" key="5">
    <source>
        <dbReference type="Proteomes" id="UP000772618"/>
    </source>
</evidence>
<keyword evidence="2" id="KW-0812">Transmembrane</keyword>
<accession>A0ABS5VQY5</accession>
<evidence type="ECO:0000256" key="2">
    <source>
        <dbReference type="SAM" id="Phobius"/>
    </source>
</evidence>
<dbReference type="Proteomes" id="UP000772618">
    <property type="component" value="Unassembled WGS sequence"/>
</dbReference>
<dbReference type="Pfam" id="PF13568">
    <property type="entry name" value="OMP_b-brl_2"/>
    <property type="match status" value="1"/>
</dbReference>
<feature type="transmembrane region" description="Helical" evidence="2">
    <location>
        <begin position="45"/>
        <end position="69"/>
    </location>
</feature>
<dbReference type="EMBL" id="JAHESD010000015">
    <property type="protein sequence ID" value="MBT1703418.1"/>
    <property type="molecule type" value="Genomic_DNA"/>
</dbReference>
<evidence type="ECO:0000259" key="3">
    <source>
        <dbReference type="Pfam" id="PF13568"/>
    </source>
</evidence>
<sequence length="506" mass="55840">MDRGKFEDQWADAFKQAEVGPSSDAWINIELELERAEGKKMRRRLFFYKTLAAASVVFALMAGGVSVYLTQQNNFNKSLNSALTYNHNLNGTTLQNELTGEDIEESFKVDSNVEISGKANLNELDASNGVVKDRKENANNATYEFGSKGEEKIDMASETLKSLYANDNSGVEKKGRNEAIKTSFSFLANEGNSTIKSFSSENSDHLYLALNKDRLPALYERPDITLTLPKKEEQDAVAVMMAKLAAREQEIREEKKEKASSEDEKLWTSVGVSAGSFNTIASNVASSSSSAFAASNAVMADNEVKASGVAYAVGVNMGTRLTPRWVLQGGVNYLTQSSDYTANAVVGSPDYQTFRPASINELEQLSTDASARIKSEKLVTTAPYNVNNSVRYISLPMQAGYTLINKKFGLQLNAGISTDLFIQNVKTAEGQSLSNVDQGRDDAPYRPMNFSGLMGTELSYRFSQRYRITLNPGVRYPFQSIYKSDLGVESTPITFDVGLRFKYIFH</sequence>
<keyword evidence="5" id="KW-1185">Reference proteome</keyword>
<feature type="domain" description="Outer membrane protein beta-barrel" evidence="3">
    <location>
        <begin position="290"/>
        <end position="481"/>
    </location>
</feature>
<comment type="caution">
    <text evidence="4">The sequence shown here is derived from an EMBL/GenBank/DDBJ whole genome shotgun (WGS) entry which is preliminary data.</text>
</comment>
<proteinExistence type="predicted"/>
<keyword evidence="1" id="KW-0175">Coiled coil</keyword>
<name>A0ABS5VQY5_9BACT</name>
<evidence type="ECO:0000256" key="1">
    <source>
        <dbReference type="SAM" id="Coils"/>
    </source>
</evidence>
<keyword evidence="2" id="KW-1133">Transmembrane helix</keyword>